<evidence type="ECO:0000256" key="1">
    <source>
        <dbReference type="SAM" id="Phobius"/>
    </source>
</evidence>
<sequence length="149" mass="18207">MPMYRTIFYFECFIHSLSCLCTMFFFFVLSGHASCARRMVAVWKERTVYRGDGWSIDGVVGHDFTASRWRRQLQTRPFSIRLPPSLSRRNFSNDHAFLRYLRYPRKRIDEREQFFFQPGSRSEQRYEGFRFRKLYLVSKARWVLFYMCV</sequence>
<feature type="transmembrane region" description="Helical" evidence="1">
    <location>
        <begin position="6"/>
        <end position="29"/>
    </location>
</feature>
<dbReference type="EMBL" id="MU006777">
    <property type="protein sequence ID" value="KAF2645345.1"/>
    <property type="molecule type" value="Genomic_DNA"/>
</dbReference>
<gene>
    <name evidence="2" type="ORF">P280DRAFT_117760</name>
</gene>
<dbReference type="AlphaFoldDB" id="A0A6A6SC01"/>
<keyword evidence="1" id="KW-1133">Transmembrane helix</keyword>
<dbReference type="Proteomes" id="UP000799753">
    <property type="component" value="Unassembled WGS sequence"/>
</dbReference>
<protein>
    <submittedName>
        <fullName evidence="2">Uncharacterized protein</fullName>
    </submittedName>
</protein>
<keyword evidence="3" id="KW-1185">Reference proteome</keyword>
<evidence type="ECO:0000313" key="2">
    <source>
        <dbReference type="EMBL" id="KAF2645345.1"/>
    </source>
</evidence>
<name>A0A6A6SC01_9PLEO</name>
<reference evidence="2" key="1">
    <citation type="journal article" date="2020" name="Stud. Mycol.">
        <title>101 Dothideomycetes genomes: a test case for predicting lifestyles and emergence of pathogens.</title>
        <authorList>
            <person name="Haridas S."/>
            <person name="Albert R."/>
            <person name="Binder M."/>
            <person name="Bloem J."/>
            <person name="Labutti K."/>
            <person name="Salamov A."/>
            <person name="Andreopoulos B."/>
            <person name="Baker S."/>
            <person name="Barry K."/>
            <person name="Bills G."/>
            <person name="Bluhm B."/>
            <person name="Cannon C."/>
            <person name="Castanera R."/>
            <person name="Culley D."/>
            <person name="Daum C."/>
            <person name="Ezra D."/>
            <person name="Gonzalez J."/>
            <person name="Henrissat B."/>
            <person name="Kuo A."/>
            <person name="Liang C."/>
            <person name="Lipzen A."/>
            <person name="Lutzoni F."/>
            <person name="Magnuson J."/>
            <person name="Mondo S."/>
            <person name="Nolan M."/>
            <person name="Ohm R."/>
            <person name="Pangilinan J."/>
            <person name="Park H.-J."/>
            <person name="Ramirez L."/>
            <person name="Alfaro M."/>
            <person name="Sun H."/>
            <person name="Tritt A."/>
            <person name="Yoshinaga Y."/>
            <person name="Zwiers L.-H."/>
            <person name="Turgeon B."/>
            <person name="Goodwin S."/>
            <person name="Spatafora J."/>
            <person name="Crous P."/>
            <person name="Grigoriev I."/>
        </authorList>
    </citation>
    <scope>NUCLEOTIDE SEQUENCE</scope>
    <source>
        <strain evidence="2">CBS 473.64</strain>
    </source>
</reference>
<proteinExistence type="predicted"/>
<organism evidence="2 3">
    <name type="scientific">Massarina eburnea CBS 473.64</name>
    <dbReference type="NCBI Taxonomy" id="1395130"/>
    <lineage>
        <taxon>Eukaryota</taxon>
        <taxon>Fungi</taxon>
        <taxon>Dikarya</taxon>
        <taxon>Ascomycota</taxon>
        <taxon>Pezizomycotina</taxon>
        <taxon>Dothideomycetes</taxon>
        <taxon>Pleosporomycetidae</taxon>
        <taxon>Pleosporales</taxon>
        <taxon>Massarineae</taxon>
        <taxon>Massarinaceae</taxon>
        <taxon>Massarina</taxon>
    </lineage>
</organism>
<accession>A0A6A6SC01</accession>
<keyword evidence="1" id="KW-0472">Membrane</keyword>
<keyword evidence="1" id="KW-0812">Transmembrane</keyword>
<evidence type="ECO:0000313" key="3">
    <source>
        <dbReference type="Proteomes" id="UP000799753"/>
    </source>
</evidence>